<keyword evidence="3" id="KW-0285">Flavoprotein</keyword>
<feature type="domain" description="Glucose-methanol-choline oxidoreductase C-terminal" evidence="6">
    <location>
        <begin position="25"/>
        <end position="136"/>
    </location>
</feature>
<protein>
    <recommendedName>
        <fullName evidence="6">Glucose-methanol-choline oxidoreductase C-terminal domain-containing protein</fullName>
    </recommendedName>
</protein>
<dbReference type="PANTHER" id="PTHR42784">
    <property type="entry name" value="PYRANOSE 2-OXIDASE"/>
    <property type="match status" value="1"/>
</dbReference>
<evidence type="ECO:0000313" key="7">
    <source>
        <dbReference type="EMBL" id="GJE91245.1"/>
    </source>
</evidence>
<proteinExistence type="inferred from homology"/>
<dbReference type="AlphaFoldDB" id="A0A9P3GCA3"/>
<dbReference type="SUPFAM" id="SSF54373">
    <property type="entry name" value="FAD-linked reductases, C-terminal domain"/>
    <property type="match status" value="1"/>
</dbReference>
<dbReference type="InterPro" id="IPR007867">
    <property type="entry name" value="GMC_OxRtase_C"/>
</dbReference>
<comment type="caution">
    <text evidence="7">The sequence shown here is derived from an EMBL/GenBank/DDBJ whole genome shotgun (WGS) entry which is preliminary data.</text>
</comment>
<name>A0A9P3GCA3_9APHY</name>
<dbReference type="SUPFAM" id="SSF51905">
    <property type="entry name" value="FAD/NAD(P)-binding domain"/>
    <property type="match status" value="1"/>
</dbReference>
<dbReference type="OrthoDB" id="269227at2759"/>
<evidence type="ECO:0000256" key="2">
    <source>
        <dbReference type="ARBA" id="ARBA00010790"/>
    </source>
</evidence>
<gene>
    <name evidence="7" type="ORF">PsYK624_073940</name>
</gene>
<dbReference type="PANTHER" id="PTHR42784:SF1">
    <property type="entry name" value="PYRANOSE 2-OXIDASE"/>
    <property type="match status" value="1"/>
</dbReference>
<evidence type="ECO:0000259" key="6">
    <source>
        <dbReference type="Pfam" id="PF05199"/>
    </source>
</evidence>
<dbReference type="Proteomes" id="UP000703269">
    <property type="component" value="Unassembled WGS sequence"/>
</dbReference>
<sequence length="155" mass="17216">MDTRVIVDFRFFGYTQPQEANELVFQRGYSDAYGMPQPTFRSAMSESDRVRARRMMDDMCSIALKIGGYLPGSEPQFMTPGLALHLAGTTRAGLNANKTVANTHCKVHNFDNLYVGGNNVIETGFAANPTLTSICYAIRAADNIIKRFPPRNRDA</sequence>
<evidence type="ECO:0000256" key="3">
    <source>
        <dbReference type="ARBA" id="ARBA00022630"/>
    </source>
</evidence>
<evidence type="ECO:0000256" key="4">
    <source>
        <dbReference type="ARBA" id="ARBA00022827"/>
    </source>
</evidence>
<keyword evidence="4" id="KW-0274">FAD</keyword>
<evidence type="ECO:0000256" key="1">
    <source>
        <dbReference type="ARBA" id="ARBA00001974"/>
    </source>
</evidence>
<reference evidence="7 8" key="1">
    <citation type="submission" date="2021-08" db="EMBL/GenBank/DDBJ databases">
        <title>Draft Genome Sequence of Phanerochaete sordida strain YK-624.</title>
        <authorList>
            <person name="Mori T."/>
            <person name="Dohra H."/>
            <person name="Suzuki T."/>
            <person name="Kawagishi H."/>
            <person name="Hirai H."/>
        </authorList>
    </citation>
    <scope>NUCLEOTIDE SEQUENCE [LARGE SCALE GENOMIC DNA]</scope>
    <source>
        <strain evidence="7 8">YK-624</strain>
    </source>
</reference>
<dbReference type="Pfam" id="PF05199">
    <property type="entry name" value="GMC_oxred_C"/>
    <property type="match status" value="1"/>
</dbReference>
<comment type="similarity">
    <text evidence="2">Belongs to the GMC oxidoreductase family.</text>
</comment>
<keyword evidence="8" id="KW-1185">Reference proteome</keyword>
<dbReference type="Gene3D" id="3.50.50.60">
    <property type="entry name" value="FAD/NAD(P)-binding domain"/>
    <property type="match status" value="1"/>
</dbReference>
<dbReference type="EMBL" id="BPQB01000020">
    <property type="protein sequence ID" value="GJE91245.1"/>
    <property type="molecule type" value="Genomic_DNA"/>
</dbReference>
<dbReference type="InterPro" id="IPR051473">
    <property type="entry name" value="P2Ox-like"/>
</dbReference>
<comment type="cofactor">
    <cofactor evidence="1">
        <name>FAD</name>
        <dbReference type="ChEBI" id="CHEBI:57692"/>
    </cofactor>
</comment>
<keyword evidence="5" id="KW-0560">Oxidoreductase</keyword>
<dbReference type="InterPro" id="IPR036188">
    <property type="entry name" value="FAD/NAD-bd_sf"/>
</dbReference>
<dbReference type="GO" id="GO:0016614">
    <property type="term" value="F:oxidoreductase activity, acting on CH-OH group of donors"/>
    <property type="evidence" value="ECO:0007669"/>
    <property type="project" value="InterPro"/>
</dbReference>
<evidence type="ECO:0000313" key="8">
    <source>
        <dbReference type="Proteomes" id="UP000703269"/>
    </source>
</evidence>
<organism evidence="7 8">
    <name type="scientific">Phanerochaete sordida</name>
    <dbReference type="NCBI Taxonomy" id="48140"/>
    <lineage>
        <taxon>Eukaryota</taxon>
        <taxon>Fungi</taxon>
        <taxon>Dikarya</taxon>
        <taxon>Basidiomycota</taxon>
        <taxon>Agaricomycotina</taxon>
        <taxon>Agaricomycetes</taxon>
        <taxon>Polyporales</taxon>
        <taxon>Phanerochaetaceae</taxon>
        <taxon>Phanerochaete</taxon>
    </lineage>
</organism>
<evidence type="ECO:0000256" key="5">
    <source>
        <dbReference type="ARBA" id="ARBA00023002"/>
    </source>
</evidence>
<accession>A0A9P3GCA3</accession>